<sequence length="56" mass="6511">MLSTEKIASKNHYDVGGNGESERDFKPKNRLKRKRAALRWYQLARGTSAMADWIEE</sequence>
<dbReference type="Proteomes" id="UP000322667">
    <property type="component" value="Chromosome D09"/>
</dbReference>
<gene>
    <name evidence="2" type="ORF">ES332_D09G023900v1</name>
</gene>
<protein>
    <submittedName>
        <fullName evidence="2">Uncharacterized protein</fullName>
    </submittedName>
</protein>
<evidence type="ECO:0000313" key="3">
    <source>
        <dbReference type="Proteomes" id="UP000322667"/>
    </source>
</evidence>
<accession>A0A5D2JD94</accession>
<organism evidence="2 3">
    <name type="scientific">Gossypium tomentosum</name>
    <name type="common">Hawaiian cotton</name>
    <name type="synonym">Gossypium sandvicense</name>
    <dbReference type="NCBI Taxonomy" id="34277"/>
    <lineage>
        <taxon>Eukaryota</taxon>
        <taxon>Viridiplantae</taxon>
        <taxon>Streptophyta</taxon>
        <taxon>Embryophyta</taxon>
        <taxon>Tracheophyta</taxon>
        <taxon>Spermatophyta</taxon>
        <taxon>Magnoliopsida</taxon>
        <taxon>eudicotyledons</taxon>
        <taxon>Gunneridae</taxon>
        <taxon>Pentapetalae</taxon>
        <taxon>rosids</taxon>
        <taxon>malvids</taxon>
        <taxon>Malvales</taxon>
        <taxon>Malvaceae</taxon>
        <taxon>Malvoideae</taxon>
        <taxon>Gossypium</taxon>
    </lineage>
</organism>
<dbReference type="AlphaFoldDB" id="A0A5D2JD94"/>
<keyword evidence="3" id="KW-1185">Reference proteome</keyword>
<proteinExistence type="predicted"/>
<evidence type="ECO:0000313" key="2">
    <source>
        <dbReference type="EMBL" id="TYH52382.1"/>
    </source>
</evidence>
<dbReference type="EMBL" id="CM017631">
    <property type="protein sequence ID" value="TYH52382.1"/>
    <property type="molecule type" value="Genomic_DNA"/>
</dbReference>
<name>A0A5D2JD94_GOSTO</name>
<reference evidence="2 3" key="1">
    <citation type="submission" date="2019-07" db="EMBL/GenBank/DDBJ databases">
        <title>WGS assembly of Gossypium tomentosum.</title>
        <authorList>
            <person name="Chen Z.J."/>
            <person name="Sreedasyam A."/>
            <person name="Ando A."/>
            <person name="Song Q."/>
            <person name="De L."/>
            <person name="Hulse-Kemp A."/>
            <person name="Ding M."/>
            <person name="Ye W."/>
            <person name="Kirkbride R."/>
            <person name="Jenkins J."/>
            <person name="Plott C."/>
            <person name="Lovell J."/>
            <person name="Lin Y.-M."/>
            <person name="Vaughn R."/>
            <person name="Liu B."/>
            <person name="Li W."/>
            <person name="Simpson S."/>
            <person name="Scheffler B."/>
            <person name="Saski C."/>
            <person name="Grover C."/>
            <person name="Hu G."/>
            <person name="Conover J."/>
            <person name="Carlson J."/>
            <person name="Shu S."/>
            <person name="Boston L."/>
            <person name="Williams M."/>
            <person name="Peterson D."/>
            <person name="Mcgee K."/>
            <person name="Jones D."/>
            <person name="Wendel J."/>
            <person name="Stelly D."/>
            <person name="Grimwood J."/>
            <person name="Schmutz J."/>
        </authorList>
    </citation>
    <scope>NUCLEOTIDE SEQUENCE [LARGE SCALE GENOMIC DNA]</scope>
    <source>
        <strain evidence="2">7179.01</strain>
    </source>
</reference>
<evidence type="ECO:0000256" key="1">
    <source>
        <dbReference type="SAM" id="MobiDB-lite"/>
    </source>
</evidence>
<feature type="region of interest" description="Disordered" evidence="1">
    <location>
        <begin position="1"/>
        <end position="28"/>
    </location>
</feature>